<evidence type="ECO:0000313" key="2">
    <source>
        <dbReference type="Proteomes" id="UP000805193"/>
    </source>
</evidence>
<dbReference type="EMBL" id="JABSTQ010011548">
    <property type="protein sequence ID" value="KAG0410163.1"/>
    <property type="molecule type" value="Genomic_DNA"/>
</dbReference>
<proteinExistence type="predicted"/>
<gene>
    <name evidence="1" type="ORF">HPB47_012717</name>
</gene>
<comment type="caution">
    <text evidence="1">The sequence shown here is derived from an EMBL/GenBank/DDBJ whole genome shotgun (WGS) entry which is preliminary data.</text>
</comment>
<evidence type="ECO:0000313" key="1">
    <source>
        <dbReference type="EMBL" id="KAG0410163.1"/>
    </source>
</evidence>
<accession>A0AC60NSQ6</accession>
<reference evidence="1 2" key="1">
    <citation type="journal article" date="2020" name="Cell">
        <title>Large-Scale Comparative Analyses of Tick Genomes Elucidate Their Genetic Diversity and Vector Capacities.</title>
        <authorList>
            <consortium name="Tick Genome and Microbiome Consortium (TIGMIC)"/>
            <person name="Jia N."/>
            <person name="Wang J."/>
            <person name="Shi W."/>
            <person name="Du L."/>
            <person name="Sun Y."/>
            <person name="Zhan W."/>
            <person name="Jiang J.F."/>
            <person name="Wang Q."/>
            <person name="Zhang B."/>
            <person name="Ji P."/>
            <person name="Bell-Sakyi L."/>
            <person name="Cui X.M."/>
            <person name="Yuan T.T."/>
            <person name="Jiang B.G."/>
            <person name="Yang W.F."/>
            <person name="Lam T.T."/>
            <person name="Chang Q.C."/>
            <person name="Ding S.J."/>
            <person name="Wang X.J."/>
            <person name="Zhu J.G."/>
            <person name="Ruan X.D."/>
            <person name="Zhao L."/>
            <person name="Wei J.T."/>
            <person name="Ye R.Z."/>
            <person name="Que T.C."/>
            <person name="Du C.H."/>
            <person name="Zhou Y.H."/>
            <person name="Cheng J.X."/>
            <person name="Dai P.F."/>
            <person name="Guo W.B."/>
            <person name="Han X.H."/>
            <person name="Huang E.J."/>
            <person name="Li L.F."/>
            <person name="Wei W."/>
            <person name="Gao Y.C."/>
            <person name="Liu J.Z."/>
            <person name="Shao H.Z."/>
            <person name="Wang X."/>
            <person name="Wang C.C."/>
            <person name="Yang T.C."/>
            <person name="Huo Q.B."/>
            <person name="Li W."/>
            <person name="Chen H.Y."/>
            <person name="Chen S.E."/>
            <person name="Zhou L.G."/>
            <person name="Ni X.B."/>
            <person name="Tian J.H."/>
            <person name="Sheng Y."/>
            <person name="Liu T."/>
            <person name="Pan Y.S."/>
            <person name="Xia L.Y."/>
            <person name="Li J."/>
            <person name="Zhao F."/>
            <person name="Cao W.C."/>
        </authorList>
    </citation>
    <scope>NUCLEOTIDE SEQUENCE [LARGE SCALE GENOMIC DNA]</scope>
    <source>
        <strain evidence="1">Iper-2018</strain>
    </source>
</reference>
<keyword evidence="2" id="KW-1185">Reference proteome</keyword>
<name>A0AC60NSQ6_IXOPE</name>
<dbReference type="Proteomes" id="UP000805193">
    <property type="component" value="Unassembled WGS sequence"/>
</dbReference>
<protein>
    <submittedName>
        <fullName evidence="1">Uncharacterized protein</fullName>
    </submittedName>
</protein>
<organism evidence="1 2">
    <name type="scientific">Ixodes persulcatus</name>
    <name type="common">Taiga tick</name>
    <dbReference type="NCBI Taxonomy" id="34615"/>
    <lineage>
        <taxon>Eukaryota</taxon>
        <taxon>Metazoa</taxon>
        <taxon>Ecdysozoa</taxon>
        <taxon>Arthropoda</taxon>
        <taxon>Chelicerata</taxon>
        <taxon>Arachnida</taxon>
        <taxon>Acari</taxon>
        <taxon>Parasitiformes</taxon>
        <taxon>Ixodida</taxon>
        <taxon>Ixodoidea</taxon>
        <taxon>Ixodidae</taxon>
        <taxon>Ixodinae</taxon>
        <taxon>Ixodes</taxon>
    </lineage>
</organism>
<sequence>MEGISKIDMKLLIDFLQPFKDASEMMEREAVPTLPFFILHLYKLKRHLSTSYHLDDELTQIKERVAEYLEAKFKAHDIHMIATFLWIKFRQLRMLFGSDRYEVLENVGQRLKSNSTYVSRDSELPGPQETKRAKTTSDDFLE</sequence>